<comment type="caution">
    <text evidence="1">The sequence shown here is derived from an EMBL/GenBank/DDBJ whole genome shotgun (WGS) entry which is preliminary data.</text>
</comment>
<gene>
    <name evidence="1" type="ORF">CEJ42_21885</name>
</gene>
<dbReference type="AlphaFoldDB" id="A0A246WMS4"/>
<dbReference type="EMBL" id="NJGU01000015">
    <property type="protein sequence ID" value="OWY26792.1"/>
    <property type="molecule type" value="Genomic_DNA"/>
</dbReference>
<reference evidence="1 2" key="1">
    <citation type="submission" date="2017-06" db="EMBL/GenBank/DDBJ databases">
        <title>Herbaspirillum phytohormonus sp. nov., isolated from the root nodule of Robinia pseudoacacia in lead-zinc mine.</title>
        <authorList>
            <person name="Fan M."/>
            <person name="Lin Y."/>
        </authorList>
    </citation>
    <scope>NUCLEOTIDE SEQUENCE [LARGE SCALE GENOMIC DNA]</scope>
    <source>
        <strain evidence="1 2">HZ10</strain>
    </source>
</reference>
<evidence type="ECO:0000313" key="1">
    <source>
        <dbReference type="EMBL" id="OWY26792.1"/>
    </source>
</evidence>
<dbReference type="Pfam" id="PF12059">
    <property type="entry name" value="DUF3540"/>
    <property type="match status" value="1"/>
</dbReference>
<dbReference type="RefSeq" id="WP_088752600.1">
    <property type="nucleotide sequence ID" value="NZ_NJGU01000015.1"/>
</dbReference>
<proteinExistence type="predicted"/>
<sequence>MNNALVSMTRPGAEAAVGLHYATVTGRSDKWYFLGAADIGRAQRADSCLVEPDCGDTVLVCAGGGNAPAYILAVLARAERDSAVLALPGGVALNTDHGKLTVSGRQLEMAATESLTLHAPKLGVAALLGELKFGSLETSAQQVQARFGAVSLMARALNSTVGRLVQRAKNSLRWIEGLDETRAGRVRAQVEGRHEVRAGHATLIAEGQVKIDGTKIDLG</sequence>
<dbReference type="InterPro" id="IPR021927">
    <property type="entry name" value="DUF3540"/>
</dbReference>
<evidence type="ECO:0000313" key="2">
    <source>
        <dbReference type="Proteomes" id="UP000197596"/>
    </source>
</evidence>
<dbReference type="Proteomes" id="UP000197596">
    <property type="component" value="Unassembled WGS sequence"/>
</dbReference>
<organism evidence="1 2">
    <name type="scientific">Herbaspirillum robiniae</name>
    <dbReference type="NCBI Taxonomy" id="2014887"/>
    <lineage>
        <taxon>Bacteria</taxon>
        <taxon>Pseudomonadati</taxon>
        <taxon>Pseudomonadota</taxon>
        <taxon>Betaproteobacteria</taxon>
        <taxon>Burkholderiales</taxon>
        <taxon>Oxalobacteraceae</taxon>
        <taxon>Herbaspirillum</taxon>
    </lineage>
</organism>
<evidence type="ECO:0008006" key="3">
    <source>
        <dbReference type="Google" id="ProtNLM"/>
    </source>
</evidence>
<protein>
    <recommendedName>
        <fullName evidence="3">Lipoprotein</fullName>
    </recommendedName>
</protein>
<accession>A0A246WMS4</accession>
<name>A0A246WMS4_9BURK</name>